<name>A0A1W1BQS9_9ZZZZ</name>
<reference evidence="1" key="1">
    <citation type="submission" date="2016-10" db="EMBL/GenBank/DDBJ databases">
        <authorList>
            <person name="de Groot N.N."/>
        </authorList>
    </citation>
    <scope>NUCLEOTIDE SEQUENCE</scope>
</reference>
<dbReference type="AlphaFoldDB" id="A0A1W1BQS9"/>
<protein>
    <submittedName>
        <fullName evidence="1">Uncharacterized protein</fullName>
    </submittedName>
</protein>
<accession>A0A1W1BQS9</accession>
<sequence length="367" mass="43270">MCTILYSQEFYNLCAEYGIEPTERNPNKDYVSSDDNDEYELLSYKEEIYGTIYTPPSNFVPENFTLIENGEEVDIDKMCSELISENSSLIGIDLSNPKVKEIHDILKESDINNGYQIFLRKNATFMSWINNNSTLSTAIHETNHAIDGKIEYCNPNDIAKYFSLGHIYITDLKYDDTKHYSIVEETIPEKLKIGSRYELYIEGTKKASANRFNVLLDELNAYTGDAWFQVNFRRSGLPKESKYYTTSQFQIDGVIDFMIYLEYYLKSARLNYPDTYNKIISQPNTIKYIQYIWIKAEEVIEASYIYITDNKYSKYIFFKNNLLELSARDKLKEIYLDDAISELDLIEIEHTNYNHWQKRYFNYDFSH</sequence>
<gene>
    <name evidence="1" type="ORF">MNB_SV-9-166</name>
</gene>
<evidence type="ECO:0000313" key="1">
    <source>
        <dbReference type="EMBL" id="SFV55844.1"/>
    </source>
</evidence>
<proteinExistence type="predicted"/>
<organism evidence="1">
    <name type="scientific">hydrothermal vent metagenome</name>
    <dbReference type="NCBI Taxonomy" id="652676"/>
    <lineage>
        <taxon>unclassified sequences</taxon>
        <taxon>metagenomes</taxon>
        <taxon>ecological metagenomes</taxon>
    </lineage>
</organism>
<dbReference type="EMBL" id="FPHG01000029">
    <property type="protein sequence ID" value="SFV55844.1"/>
    <property type="molecule type" value="Genomic_DNA"/>
</dbReference>